<reference evidence="3 4" key="1">
    <citation type="submission" date="2023-09" db="EMBL/GenBank/DDBJ databases">
        <authorList>
            <person name="Rey-Velasco X."/>
        </authorList>
    </citation>
    <scope>NUCLEOTIDE SEQUENCE [LARGE SCALE GENOMIC DNA]</scope>
    <source>
        <strain evidence="3 4">W242</strain>
    </source>
</reference>
<dbReference type="InterPro" id="IPR013320">
    <property type="entry name" value="ConA-like_dom_sf"/>
</dbReference>
<keyword evidence="4" id="KW-1185">Reference proteome</keyword>
<dbReference type="PANTHER" id="PTHR23282">
    <property type="entry name" value="APICAL ENDOSOMAL GLYCOPROTEIN PRECURSOR"/>
    <property type="match status" value="1"/>
</dbReference>
<dbReference type="Pfam" id="PF00629">
    <property type="entry name" value="MAM"/>
    <property type="match status" value="1"/>
</dbReference>
<proteinExistence type="predicted"/>
<feature type="domain" description="MAM" evidence="2">
    <location>
        <begin position="199"/>
        <end position="364"/>
    </location>
</feature>
<dbReference type="RefSeq" id="WP_311332787.1">
    <property type="nucleotide sequence ID" value="NZ_JAVRHZ010000003.1"/>
</dbReference>
<gene>
    <name evidence="3" type="ORF">RM538_07465</name>
</gene>
<feature type="signal peptide" evidence="1">
    <location>
        <begin position="1"/>
        <end position="27"/>
    </location>
</feature>
<dbReference type="NCBIfam" id="NF038128">
    <property type="entry name" value="choice_anch_J"/>
    <property type="match status" value="1"/>
</dbReference>
<sequence length="453" mass="47447">MTPTIHISKKIILISFLALLGTFNATAQVGVNTTTPEASSALDITSTDKGFLMTKIALTGTDDTSTITPSPTTGLLIYNTATAGTPGNEVVPGFYYFNDTRWRRFYNQGYSLSYDQTAAVTASTSNTTYVVLPGLDSGNITAPFSGTYQIRVEGYYSAGDLISTSGDGASQGSISLAMATIPSGGGGGGCAGGISAFPYSESFESGLGAWTQSGADDLDWIQNSGGTTSGSTGPSGASDGTFYRYVEASGNGTGYPNMQAILNSPCFDLTALSSASFNFDYHMYGAADMGTFDLEISTDNGGSWTSIWSRTGNQGNSWYSESIDLSGYAGGSVQLRFNRVTGSTWQADIAIDNISVTNSPGAASFTTVKETYLTTASKRLGSTTVNNLAQSATIIYNIDLTAGTTYRFAVRGREWLTNNVGTGSFGRNTSAYSGNSVNDAQRGTMTISLIKQL</sequence>
<dbReference type="SMART" id="SM00137">
    <property type="entry name" value="MAM"/>
    <property type="match status" value="1"/>
</dbReference>
<dbReference type="PROSITE" id="PS50060">
    <property type="entry name" value="MAM_2"/>
    <property type="match status" value="1"/>
</dbReference>
<protein>
    <submittedName>
        <fullName evidence="3">Choice-of-anchor J domain-containing protein</fullName>
    </submittedName>
</protein>
<dbReference type="Gene3D" id="2.60.120.200">
    <property type="match status" value="1"/>
</dbReference>
<organism evidence="3 4">
    <name type="scientific">Patiriisocius hiemis</name>
    <dbReference type="NCBI Taxonomy" id="3075604"/>
    <lineage>
        <taxon>Bacteria</taxon>
        <taxon>Pseudomonadati</taxon>
        <taxon>Bacteroidota</taxon>
        <taxon>Flavobacteriia</taxon>
        <taxon>Flavobacteriales</taxon>
        <taxon>Flavobacteriaceae</taxon>
        <taxon>Patiriisocius</taxon>
    </lineage>
</organism>
<keyword evidence="1" id="KW-0732">Signal</keyword>
<accession>A0ABU2YF15</accession>
<evidence type="ECO:0000313" key="4">
    <source>
        <dbReference type="Proteomes" id="UP001254488"/>
    </source>
</evidence>
<dbReference type="Proteomes" id="UP001254488">
    <property type="component" value="Unassembled WGS sequence"/>
</dbReference>
<feature type="chain" id="PRO_5047101081" evidence="1">
    <location>
        <begin position="28"/>
        <end position="453"/>
    </location>
</feature>
<comment type="caution">
    <text evidence="3">The sequence shown here is derived from an EMBL/GenBank/DDBJ whole genome shotgun (WGS) entry which is preliminary data.</text>
</comment>
<evidence type="ECO:0000259" key="2">
    <source>
        <dbReference type="PROSITE" id="PS50060"/>
    </source>
</evidence>
<name>A0ABU2YF15_9FLAO</name>
<dbReference type="InterPro" id="IPR000998">
    <property type="entry name" value="MAM_dom"/>
</dbReference>
<dbReference type="EMBL" id="JAVRHZ010000003">
    <property type="protein sequence ID" value="MDT0555835.1"/>
    <property type="molecule type" value="Genomic_DNA"/>
</dbReference>
<dbReference type="SUPFAM" id="SSF49899">
    <property type="entry name" value="Concanavalin A-like lectins/glucanases"/>
    <property type="match status" value="1"/>
</dbReference>
<evidence type="ECO:0000313" key="3">
    <source>
        <dbReference type="EMBL" id="MDT0555835.1"/>
    </source>
</evidence>
<evidence type="ECO:0000256" key="1">
    <source>
        <dbReference type="SAM" id="SignalP"/>
    </source>
</evidence>
<dbReference type="PANTHER" id="PTHR23282:SF101">
    <property type="entry name" value="MAM DOMAIN-CONTAINING PROTEIN"/>
    <property type="match status" value="1"/>
</dbReference>
<dbReference type="InterPro" id="IPR051560">
    <property type="entry name" value="MAM_domain-containing"/>
</dbReference>
<dbReference type="CDD" id="cd06263">
    <property type="entry name" value="MAM"/>
    <property type="match status" value="1"/>
</dbReference>